<comment type="similarity">
    <text evidence="1">Belongs to the sigma-70 factor family. ECF subfamily.</text>
</comment>
<evidence type="ECO:0000259" key="5">
    <source>
        <dbReference type="Pfam" id="PF04542"/>
    </source>
</evidence>
<name>A0ABT8L6F6_9BACT</name>
<dbReference type="InterPro" id="IPR039425">
    <property type="entry name" value="RNA_pol_sigma-70-like"/>
</dbReference>
<dbReference type="PANTHER" id="PTHR43133">
    <property type="entry name" value="RNA POLYMERASE ECF-TYPE SIGMA FACTO"/>
    <property type="match status" value="1"/>
</dbReference>
<dbReference type="Proteomes" id="UP001172083">
    <property type="component" value="Unassembled WGS sequence"/>
</dbReference>
<evidence type="ECO:0000256" key="4">
    <source>
        <dbReference type="ARBA" id="ARBA00023163"/>
    </source>
</evidence>
<accession>A0ABT8L6F6</accession>
<feature type="domain" description="RNA polymerase sigma factor 70 region 4 type 2" evidence="6">
    <location>
        <begin position="121"/>
        <end position="171"/>
    </location>
</feature>
<dbReference type="SUPFAM" id="SSF88946">
    <property type="entry name" value="Sigma2 domain of RNA polymerase sigma factors"/>
    <property type="match status" value="1"/>
</dbReference>
<dbReference type="Pfam" id="PF04542">
    <property type="entry name" value="Sigma70_r2"/>
    <property type="match status" value="1"/>
</dbReference>
<dbReference type="EMBL" id="JAUJEB010000002">
    <property type="protein sequence ID" value="MDN5213329.1"/>
    <property type="molecule type" value="Genomic_DNA"/>
</dbReference>
<dbReference type="Gene3D" id="1.10.10.10">
    <property type="entry name" value="Winged helix-like DNA-binding domain superfamily/Winged helix DNA-binding domain"/>
    <property type="match status" value="1"/>
</dbReference>
<dbReference type="PANTHER" id="PTHR43133:SF46">
    <property type="entry name" value="RNA POLYMERASE SIGMA-70 FACTOR ECF SUBFAMILY"/>
    <property type="match status" value="1"/>
</dbReference>
<sequence>MNTKSKINNISDPIPFKCWFEKVYDEYFERLYRNAFAITKSKDLAEDVVEEVFLNIWKAKNGHLTIKDLDSYLYSAVKHTAVRTLSKESDNFLHAKLEDSLGLTDTIDPESLLLGHELQKIVAEAIRDLPPHCSLVYDMVKNQGMSHAEVSRELQISKKTIENHICKALGRIKDQLAKYFDHSDMHLQLVQEIGMILIVLCSVLIN</sequence>
<evidence type="ECO:0000256" key="3">
    <source>
        <dbReference type="ARBA" id="ARBA00023082"/>
    </source>
</evidence>
<evidence type="ECO:0000313" key="8">
    <source>
        <dbReference type="Proteomes" id="UP001172083"/>
    </source>
</evidence>
<dbReference type="InterPro" id="IPR036388">
    <property type="entry name" value="WH-like_DNA-bd_sf"/>
</dbReference>
<dbReference type="InterPro" id="IPR013325">
    <property type="entry name" value="RNA_pol_sigma_r2"/>
</dbReference>
<keyword evidence="2" id="KW-0805">Transcription regulation</keyword>
<protein>
    <submittedName>
        <fullName evidence="7">Sigma-70 family RNA polymerase sigma factor</fullName>
    </submittedName>
</protein>
<dbReference type="InterPro" id="IPR007627">
    <property type="entry name" value="RNA_pol_sigma70_r2"/>
</dbReference>
<feature type="domain" description="RNA polymerase sigma-70 region 2" evidence="5">
    <location>
        <begin position="24"/>
        <end position="88"/>
    </location>
</feature>
<dbReference type="SUPFAM" id="SSF88659">
    <property type="entry name" value="Sigma3 and sigma4 domains of RNA polymerase sigma factors"/>
    <property type="match status" value="1"/>
</dbReference>
<evidence type="ECO:0000259" key="6">
    <source>
        <dbReference type="Pfam" id="PF08281"/>
    </source>
</evidence>
<evidence type="ECO:0000256" key="2">
    <source>
        <dbReference type="ARBA" id="ARBA00023015"/>
    </source>
</evidence>
<comment type="caution">
    <text evidence="7">The sequence shown here is derived from an EMBL/GenBank/DDBJ whole genome shotgun (WGS) entry which is preliminary data.</text>
</comment>
<evidence type="ECO:0000313" key="7">
    <source>
        <dbReference type="EMBL" id="MDN5213329.1"/>
    </source>
</evidence>
<keyword evidence="3" id="KW-0731">Sigma factor</keyword>
<dbReference type="InterPro" id="IPR014284">
    <property type="entry name" value="RNA_pol_sigma-70_dom"/>
</dbReference>
<proteinExistence type="inferred from homology"/>
<gene>
    <name evidence="7" type="ORF">QQ020_14765</name>
</gene>
<dbReference type="Gene3D" id="1.10.1740.10">
    <property type="match status" value="1"/>
</dbReference>
<keyword evidence="8" id="KW-1185">Reference proteome</keyword>
<keyword evidence="4" id="KW-0804">Transcription</keyword>
<reference evidence="7" key="1">
    <citation type="submission" date="2023-06" db="EMBL/GenBank/DDBJ databases">
        <title>Genomic of Agaribacillus aureum.</title>
        <authorList>
            <person name="Wang G."/>
        </authorList>
    </citation>
    <scope>NUCLEOTIDE SEQUENCE</scope>
    <source>
        <strain evidence="7">BMA12</strain>
    </source>
</reference>
<evidence type="ECO:0000256" key="1">
    <source>
        <dbReference type="ARBA" id="ARBA00010641"/>
    </source>
</evidence>
<dbReference type="Pfam" id="PF08281">
    <property type="entry name" value="Sigma70_r4_2"/>
    <property type="match status" value="1"/>
</dbReference>
<organism evidence="7 8">
    <name type="scientific">Agaribacillus aureus</name>
    <dbReference type="NCBI Taxonomy" id="3051825"/>
    <lineage>
        <taxon>Bacteria</taxon>
        <taxon>Pseudomonadati</taxon>
        <taxon>Bacteroidota</taxon>
        <taxon>Cytophagia</taxon>
        <taxon>Cytophagales</taxon>
        <taxon>Splendidivirgaceae</taxon>
        <taxon>Agaribacillus</taxon>
    </lineage>
</organism>
<dbReference type="NCBIfam" id="TIGR02937">
    <property type="entry name" value="sigma70-ECF"/>
    <property type="match status" value="1"/>
</dbReference>
<dbReference type="InterPro" id="IPR013324">
    <property type="entry name" value="RNA_pol_sigma_r3/r4-like"/>
</dbReference>
<dbReference type="RefSeq" id="WP_346758668.1">
    <property type="nucleotide sequence ID" value="NZ_JAUJEB010000002.1"/>
</dbReference>
<dbReference type="InterPro" id="IPR013249">
    <property type="entry name" value="RNA_pol_sigma70_r4_t2"/>
</dbReference>